<evidence type="ECO:0000256" key="1">
    <source>
        <dbReference type="ARBA" id="ARBA00008542"/>
    </source>
</evidence>
<feature type="domain" description="DJ-1/PfpI" evidence="6">
    <location>
        <begin position="16"/>
        <end position="189"/>
    </location>
</feature>
<comment type="subunit">
    <text evidence="2">Homodimer.</text>
</comment>
<evidence type="ECO:0000313" key="13">
    <source>
        <dbReference type="Proteomes" id="UP000194857"/>
    </source>
</evidence>
<reference evidence="11 15" key="6">
    <citation type="submission" date="2019-01" db="EMBL/GenBank/DDBJ databases">
        <title>The Pseudomonas aeruginosa pan-genome provides new insights on its population structure, horizontal gene transfer and pathogenicity.</title>
        <authorList>
            <person name="Freschi L."/>
            <person name="Vincent A.T."/>
            <person name="Jeukens J."/>
            <person name="Emond-Rheault J.-G."/>
            <person name="Kukavica-Ibrulj I."/>
            <person name="Dupont M.-J."/>
            <person name="Charette S.J."/>
            <person name="Boyle B."/>
            <person name="Levesque R.C."/>
        </authorList>
    </citation>
    <scope>NUCLEOTIDE SEQUENCE [LARGE SCALE GENOMIC DNA]</scope>
    <source>
        <strain evidence="11 15">PA-W36</strain>
    </source>
</reference>
<comment type="function">
    <text evidence="5">Displays glyoxalase activity, catalyzing the conversion of glyoxal to glycolate.</text>
</comment>
<dbReference type="Proteomes" id="UP000644192">
    <property type="component" value="Unassembled WGS sequence"/>
</dbReference>
<reference evidence="8" key="7">
    <citation type="submission" date="2020-01" db="EMBL/GenBank/DDBJ databases">
        <title>Bacteria Cultured from War Wounds Associated with the Conflict in Eastern Ukraine.</title>
        <authorList>
            <person name="Snesrud E."/>
            <person name="Galac M.R."/>
            <person name="Mc Gann P."/>
            <person name="Valentine K."/>
            <person name="Viacheslav K."/>
        </authorList>
    </citation>
    <scope>NUCLEOTIDE SEQUENCE</scope>
    <source>
        <strain evidence="8">VNMU148</strain>
    </source>
</reference>
<evidence type="ECO:0000313" key="7">
    <source>
        <dbReference type="EMBL" id="CRQ15550.1"/>
    </source>
</evidence>
<reference evidence="11 15" key="4">
    <citation type="submission" date="2017-08" db="EMBL/GenBank/DDBJ databases">
        <authorList>
            <person name="Feschi L."/>
            <person name="Jeukens J."/>
            <person name="Emond-Rheault J.-G."/>
            <person name="Kukavica-Ibrulj I."/>
            <person name="Boyle B."/>
            <person name="Levesque R.C."/>
        </authorList>
    </citation>
    <scope>NUCLEOTIDE SEQUENCE [LARGE SCALE GENOMIC DNA]</scope>
    <source>
        <strain evidence="11 15">PA-W36</strain>
    </source>
</reference>
<dbReference type="CDD" id="cd03133">
    <property type="entry name" value="GATase1_ES1"/>
    <property type="match status" value="1"/>
</dbReference>
<dbReference type="Pfam" id="PF01965">
    <property type="entry name" value="DJ-1_PfpI"/>
    <property type="match status" value="1"/>
</dbReference>
<dbReference type="AlphaFoldDB" id="A0A072ZIZ2"/>
<dbReference type="SUPFAM" id="SSF52317">
    <property type="entry name" value="Class I glutamine amidotransferase-like"/>
    <property type="match status" value="1"/>
</dbReference>
<dbReference type="InterPro" id="IPR002818">
    <property type="entry name" value="DJ-1/PfpI"/>
</dbReference>
<dbReference type="Proteomes" id="UP000194857">
    <property type="component" value="Unassembled WGS sequence"/>
</dbReference>
<dbReference type="PANTHER" id="PTHR10224">
    <property type="entry name" value="ES1 PROTEIN HOMOLOG, MITOCHONDRIAL"/>
    <property type="match status" value="1"/>
</dbReference>
<dbReference type="PANTHER" id="PTHR10224:SF12">
    <property type="entry name" value="GLYOXALASE ELBB"/>
    <property type="match status" value="1"/>
</dbReference>
<evidence type="ECO:0000313" key="8">
    <source>
        <dbReference type="EMBL" id="MZZ14945.1"/>
    </source>
</evidence>
<dbReference type="EMBL" id="NSNE01000005">
    <property type="protein sequence ID" value="RPM18091.1"/>
    <property type="molecule type" value="Genomic_DNA"/>
</dbReference>
<dbReference type="PIRSF" id="PIRSF006320">
    <property type="entry name" value="Elb2"/>
    <property type="match status" value="1"/>
</dbReference>
<comment type="caution">
    <text evidence="8">The sequence shown here is derived from an EMBL/GenBank/DDBJ whole genome shotgun (WGS) entry which is preliminary data.</text>
</comment>
<evidence type="ECO:0000256" key="4">
    <source>
        <dbReference type="ARBA" id="ARBA00051386"/>
    </source>
</evidence>
<gene>
    <name evidence="8" type="primary">elbB</name>
    <name evidence="10" type="ORF">ALP65_03670</name>
    <name evidence="9" type="ORF">CAZ10_00150</name>
    <name evidence="8" type="ORF">GUL26_22085</name>
    <name evidence="11" type="ORF">IPC1295_10860</name>
    <name evidence="7" type="ORF">PAERUG_P19_London_7_VIM_2_05_10_06984</name>
</gene>
<accession>A0A1S1C1G0</accession>
<sequence length="222" mass="23426">MHKKVAVILSGCGVYDGAEIHESVITLLRLSQRGAEAQCFAPNIAQHHVVNHLTGEEMPESRNVLVESARIARGEVKDLREARAEDYDALIVPGGFGAAKNLSDFAINGAQCQVQPDVLALAKAFAEAGKPVGLICIAPAMAAKIYGAGVQCTIGNDADTADALKQMGAEHIDAPVDEIVEDSARKLVTTPAYMLAQSIAEAASGINKLVDRVLELVDQDKA</sequence>
<keyword evidence="9" id="KW-0808">Transferase</keyword>
<dbReference type="eggNOG" id="COG3155">
    <property type="taxonomic scope" value="Bacteria"/>
</dbReference>
<evidence type="ECO:0000313" key="16">
    <source>
        <dbReference type="Proteomes" id="UP000644192"/>
    </source>
</evidence>
<dbReference type="EMBL" id="CVVU01000278">
    <property type="protein sequence ID" value="CRQ15550.1"/>
    <property type="molecule type" value="Genomic_DNA"/>
</dbReference>
<keyword evidence="3 5" id="KW-0456">Lyase</keyword>
<dbReference type="InterPro" id="IPR026041">
    <property type="entry name" value="ElbB"/>
</dbReference>
<dbReference type="NCBIfam" id="NF008747">
    <property type="entry name" value="PRK11780.1"/>
    <property type="match status" value="1"/>
</dbReference>
<dbReference type="Proteomes" id="UP000284767">
    <property type="component" value="Unassembled WGS sequence"/>
</dbReference>
<dbReference type="FunFam" id="3.40.50.880:FF:000032">
    <property type="entry name" value="Glyoxalase"/>
    <property type="match status" value="1"/>
</dbReference>
<dbReference type="OMA" id="AQVQCFA"/>
<evidence type="ECO:0000256" key="3">
    <source>
        <dbReference type="ARBA" id="ARBA00023239"/>
    </source>
</evidence>
<dbReference type="Gene3D" id="3.40.50.880">
    <property type="match status" value="1"/>
</dbReference>
<accession>A0A072ZIZ2</accession>
<protein>
    <recommendedName>
        <fullName evidence="5">Glyoxalase</fullName>
    </recommendedName>
</protein>
<evidence type="ECO:0000256" key="2">
    <source>
        <dbReference type="ARBA" id="ARBA00011738"/>
    </source>
</evidence>
<evidence type="ECO:0000256" key="5">
    <source>
        <dbReference type="PIRNR" id="PIRNR006320"/>
    </source>
</evidence>
<evidence type="ECO:0000313" key="11">
    <source>
        <dbReference type="EMBL" id="RPM18091.1"/>
    </source>
</evidence>
<organism evidence="8 16">
    <name type="scientific">Pseudomonas aeruginosa</name>
    <dbReference type="NCBI Taxonomy" id="287"/>
    <lineage>
        <taxon>Bacteria</taxon>
        <taxon>Pseudomonadati</taxon>
        <taxon>Pseudomonadota</taxon>
        <taxon>Gammaproteobacteria</taxon>
        <taxon>Pseudomonadales</taxon>
        <taxon>Pseudomonadaceae</taxon>
        <taxon>Pseudomonas</taxon>
    </lineage>
</organism>
<evidence type="ECO:0000313" key="10">
    <source>
        <dbReference type="EMBL" id="RMS54552.1"/>
    </source>
</evidence>
<name>A0A072ZIZ2_PSEAI</name>
<comment type="similarity">
    <text evidence="1 5">Belongs to the peptidase C56 family.</text>
</comment>
<dbReference type="EMBL" id="RBSQ01000645">
    <property type="protein sequence ID" value="RMS54552.1"/>
    <property type="molecule type" value="Genomic_DNA"/>
</dbReference>
<evidence type="ECO:0000313" key="9">
    <source>
        <dbReference type="EMBL" id="OTI65727.1"/>
    </source>
</evidence>
<dbReference type="EMBL" id="NFFZ01000001">
    <property type="protein sequence ID" value="OTI65727.1"/>
    <property type="molecule type" value="Genomic_DNA"/>
</dbReference>
<keyword evidence="9" id="KW-0315">Glutamine amidotransferase</keyword>
<dbReference type="InterPro" id="IPR029062">
    <property type="entry name" value="Class_I_gatase-like"/>
</dbReference>
<dbReference type="SMR" id="A0A072ZIZ2"/>
<reference evidence="9 13" key="3">
    <citation type="submission" date="2017-05" db="EMBL/GenBank/DDBJ databases">
        <authorList>
            <person name="Song R."/>
            <person name="Chenine A.L."/>
            <person name="Ruprecht R.M."/>
        </authorList>
    </citation>
    <scope>NUCLEOTIDE SEQUENCE [LARGE SCALE GENOMIC DNA]</scope>
    <source>
        <strain evidence="9 13">S567_C10_BS</strain>
    </source>
</reference>
<comment type="catalytic activity">
    <reaction evidence="4 5">
        <text>glyoxal + H2O = glycolate + H(+)</text>
        <dbReference type="Rhea" id="RHEA:51672"/>
        <dbReference type="ChEBI" id="CHEBI:15377"/>
        <dbReference type="ChEBI" id="CHEBI:15378"/>
        <dbReference type="ChEBI" id="CHEBI:29805"/>
        <dbReference type="ChEBI" id="CHEBI:34779"/>
    </reaction>
</comment>
<dbReference type="RefSeq" id="WP_003099212.1">
    <property type="nucleotide sequence ID" value="NZ_AP014651.1"/>
</dbReference>
<evidence type="ECO:0000313" key="14">
    <source>
        <dbReference type="Proteomes" id="UP000270834"/>
    </source>
</evidence>
<dbReference type="Proteomes" id="UP000045039">
    <property type="component" value="Unassembled WGS sequence"/>
</dbReference>
<reference evidence="12" key="2">
    <citation type="submission" date="2015-06" db="EMBL/GenBank/DDBJ databases">
        <authorList>
            <person name="Radhakrishnan Rajesh"/>
            <person name="Underwood Anthony"/>
            <person name="Al-Shahib Ali"/>
        </authorList>
    </citation>
    <scope>NUCLEOTIDE SEQUENCE [LARGE SCALE GENOMIC DNA]</scope>
    <source>
        <strain evidence="12">P19_London_7_VIM_2_05_10</strain>
    </source>
</reference>
<dbReference type="GO" id="GO:0016740">
    <property type="term" value="F:transferase activity"/>
    <property type="evidence" value="ECO:0007669"/>
    <property type="project" value="UniProtKB-KW"/>
</dbReference>
<evidence type="ECO:0000313" key="15">
    <source>
        <dbReference type="Proteomes" id="UP000284767"/>
    </source>
</evidence>
<dbReference type="Proteomes" id="UP000270834">
    <property type="component" value="Unassembled WGS sequence"/>
</dbReference>
<proteinExistence type="inferred from homology"/>
<reference evidence="7" key="1">
    <citation type="submission" date="2015-06" db="EMBL/GenBank/DDBJ databases">
        <authorList>
            <person name="Radhakrishnan R."/>
            <person name="Underwood A."/>
            <person name="Al-Shahib A."/>
        </authorList>
    </citation>
    <scope>NUCLEOTIDE SEQUENCE</scope>
    <source>
        <strain evidence="7">P19_London_7_VIM_2_05_10</strain>
    </source>
</reference>
<evidence type="ECO:0000313" key="12">
    <source>
        <dbReference type="Proteomes" id="UP000045039"/>
    </source>
</evidence>
<dbReference type="EMBL" id="WXZT01000015">
    <property type="protein sequence ID" value="MZZ14945.1"/>
    <property type="molecule type" value="Genomic_DNA"/>
</dbReference>
<dbReference type="GO" id="GO:0016829">
    <property type="term" value="F:lyase activity"/>
    <property type="evidence" value="ECO:0007669"/>
    <property type="project" value="UniProtKB-UniRule"/>
</dbReference>
<reference evidence="10 14" key="5">
    <citation type="submission" date="2018-08" db="EMBL/GenBank/DDBJ databases">
        <title>Recombination of ecologically and evolutionarily significant loci maintains genetic cohesion in the Pseudomonas syringae species complex.</title>
        <authorList>
            <person name="Dillon M."/>
            <person name="Thakur S."/>
            <person name="Almeida R.N.D."/>
            <person name="Weir B.S."/>
            <person name="Guttman D.S."/>
        </authorList>
    </citation>
    <scope>NUCLEOTIDE SEQUENCE [LARGE SCALE GENOMIC DNA]</scope>
    <source>
        <strain evidence="10 14">ICMP 7846</strain>
    </source>
</reference>
<evidence type="ECO:0000259" key="6">
    <source>
        <dbReference type="Pfam" id="PF01965"/>
    </source>
</evidence>